<dbReference type="SUPFAM" id="SSF46689">
    <property type="entry name" value="Homeodomain-like"/>
    <property type="match status" value="2"/>
</dbReference>
<keyword evidence="2" id="KW-0489">Methyltransferase</keyword>
<protein>
    <submittedName>
        <fullName evidence="8">Methylphosphotriester-DNA alkyltransferase</fullName>
    </submittedName>
</protein>
<dbReference type="AlphaFoldDB" id="A0A1D2KGE6"/>
<dbReference type="SMART" id="SM00342">
    <property type="entry name" value="HTH_ARAC"/>
    <property type="match status" value="1"/>
</dbReference>
<evidence type="ECO:0000256" key="1">
    <source>
        <dbReference type="ARBA" id="ARBA00001947"/>
    </source>
</evidence>
<sequence length="186" mass="21552">MSVTDIEWAAIKNNDKTYDGIFWYAVKSTKIFCRPSCPSKMPNRHNITVYYDKNEPGQRGYRQCKRCQPLGEPVDNEEWIKTINNILETKYAQKLSLEDLGHLAHGSPSYLRHVYKNFTGITPQQRLIELRLQAAKKELLQSNLAIKVIAGKVGIENVSYFIKKFREKYGESPLHYRKSHAKKSDS</sequence>
<keyword evidence="6" id="KW-0804">Transcription</keyword>
<keyword evidence="8" id="KW-0808">Transferase</keyword>
<dbReference type="InterPro" id="IPR035451">
    <property type="entry name" value="Ada-like_dom_sf"/>
</dbReference>
<dbReference type="PANTHER" id="PTHR43280">
    <property type="entry name" value="ARAC-FAMILY TRANSCRIPTIONAL REGULATOR"/>
    <property type="match status" value="1"/>
</dbReference>
<name>A0A1D2KGE6_BROTH</name>
<dbReference type="GO" id="GO:0006281">
    <property type="term" value="P:DNA repair"/>
    <property type="evidence" value="ECO:0007669"/>
    <property type="project" value="InterPro"/>
</dbReference>
<evidence type="ECO:0000256" key="6">
    <source>
        <dbReference type="ARBA" id="ARBA00023163"/>
    </source>
</evidence>
<evidence type="ECO:0000313" key="9">
    <source>
        <dbReference type="Proteomes" id="UP000243591"/>
    </source>
</evidence>
<dbReference type="STRING" id="2756.BFR44_06095"/>
<dbReference type="PANTHER" id="PTHR43280:SF28">
    <property type="entry name" value="HTH-TYPE TRANSCRIPTIONAL ACTIVATOR RHAS"/>
    <property type="match status" value="1"/>
</dbReference>
<dbReference type="Gene3D" id="3.40.10.10">
    <property type="entry name" value="DNA Methylphosphotriester Repair Domain"/>
    <property type="match status" value="1"/>
</dbReference>
<dbReference type="Proteomes" id="UP000243591">
    <property type="component" value="Chromosome"/>
</dbReference>
<keyword evidence="5" id="KW-0010">Activator</keyword>
<dbReference type="PROSITE" id="PS01124">
    <property type="entry name" value="HTH_ARAC_FAMILY_2"/>
    <property type="match status" value="1"/>
</dbReference>
<keyword evidence="4" id="KW-0238">DNA-binding</keyword>
<evidence type="ECO:0000259" key="7">
    <source>
        <dbReference type="PROSITE" id="PS01124"/>
    </source>
</evidence>
<accession>A0A1D2KGE6</accession>
<evidence type="ECO:0000256" key="5">
    <source>
        <dbReference type="ARBA" id="ARBA00023159"/>
    </source>
</evidence>
<dbReference type="Pfam" id="PF02805">
    <property type="entry name" value="Ada_Zn_binding"/>
    <property type="match status" value="1"/>
</dbReference>
<dbReference type="InterPro" id="IPR018060">
    <property type="entry name" value="HTH_AraC"/>
</dbReference>
<keyword evidence="3" id="KW-0805">Transcription regulation</keyword>
<dbReference type="KEGG" id="bths:CNY62_05705"/>
<evidence type="ECO:0000256" key="3">
    <source>
        <dbReference type="ARBA" id="ARBA00023015"/>
    </source>
</evidence>
<dbReference type="SUPFAM" id="SSF57884">
    <property type="entry name" value="Ada DNA repair protein, N-terminal domain (N-Ada 10)"/>
    <property type="match status" value="1"/>
</dbReference>
<gene>
    <name evidence="8" type="ORF">CNY62_05705</name>
</gene>
<comment type="cofactor">
    <cofactor evidence="1">
        <name>Zn(2+)</name>
        <dbReference type="ChEBI" id="CHEBI:29105"/>
    </cofactor>
</comment>
<evidence type="ECO:0000256" key="2">
    <source>
        <dbReference type="ARBA" id="ARBA00022603"/>
    </source>
</evidence>
<dbReference type="GO" id="GO:0008168">
    <property type="term" value="F:methyltransferase activity"/>
    <property type="evidence" value="ECO:0007669"/>
    <property type="project" value="UniProtKB-KW"/>
</dbReference>
<dbReference type="InterPro" id="IPR009057">
    <property type="entry name" value="Homeodomain-like_sf"/>
</dbReference>
<organism evidence="8 9">
    <name type="scientific">Brochothrix thermosphacta</name>
    <name type="common">Microbacterium thermosphactum</name>
    <dbReference type="NCBI Taxonomy" id="2756"/>
    <lineage>
        <taxon>Bacteria</taxon>
        <taxon>Bacillati</taxon>
        <taxon>Bacillota</taxon>
        <taxon>Bacilli</taxon>
        <taxon>Bacillales</taxon>
        <taxon>Listeriaceae</taxon>
        <taxon>Brochothrix</taxon>
    </lineage>
</organism>
<evidence type="ECO:0000256" key="4">
    <source>
        <dbReference type="ARBA" id="ARBA00023125"/>
    </source>
</evidence>
<dbReference type="GO" id="GO:0003700">
    <property type="term" value="F:DNA-binding transcription factor activity"/>
    <property type="evidence" value="ECO:0007669"/>
    <property type="project" value="InterPro"/>
</dbReference>
<dbReference type="InterPro" id="IPR004026">
    <property type="entry name" value="Ada_DNA_repair_Zn-bd"/>
</dbReference>
<dbReference type="EMBL" id="CP023483">
    <property type="protein sequence ID" value="ATF25937.1"/>
    <property type="molecule type" value="Genomic_DNA"/>
</dbReference>
<dbReference type="GO" id="GO:0032259">
    <property type="term" value="P:methylation"/>
    <property type="evidence" value="ECO:0007669"/>
    <property type="project" value="UniProtKB-KW"/>
</dbReference>
<keyword evidence="9" id="KW-1185">Reference proteome</keyword>
<dbReference type="GO" id="GO:0043565">
    <property type="term" value="F:sequence-specific DNA binding"/>
    <property type="evidence" value="ECO:0007669"/>
    <property type="project" value="InterPro"/>
</dbReference>
<dbReference type="RefSeq" id="WP_069119173.1">
    <property type="nucleotide sequence ID" value="NZ_CBCPHX010000004.1"/>
</dbReference>
<dbReference type="OrthoDB" id="9802228at2"/>
<dbReference type="InterPro" id="IPR016220">
    <property type="entry name" value="Me-P-triester_DNA_alkyl-Trfase"/>
</dbReference>
<evidence type="ECO:0000313" key="8">
    <source>
        <dbReference type="EMBL" id="ATF25937.1"/>
    </source>
</evidence>
<feature type="domain" description="HTH araC/xylS-type" evidence="7">
    <location>
        <begin position="81"/>
        <end position="179"/>
    </location>
</feature>
<dbReference type="Pfam" id="PF12833">
    <property type="entry name" value="HTH_18"/>
    <property type="match status" value="1"/>
</dbReference>
<dbReference type="Gene3D" id="1.10.10.60">
    <property type="entry name" value="Homeodomain-like"/>
    <property type="match status" value="2"/>
</dbReference>
<proteinExistence type="predicted"/>
<reference evidence="8 9" key="1">
    <citation type="submission" date="2017-09" db="EMBL/GenBank/DDBJ databases">
        <title>Complete Genome Sequences of Two Strains of the Meat Spoilage Bacterium Brochothrix thermosphacta Isolated from Ground Chicken.</title>
        <authorList>
            <person name="Paoli G.C."/>
            <person name="Wijey C."/>
            <person name="Chen C.-Y."/>
            <person name="Nguyen L."/>
            <person name="Yan X."/>
            <person name="Irwin P.L."/>
        </authorList>
    </citation>
    <scope>NUCLEOTIDE SEQUENCE [LARGE SCALE GENOMIC DNA]</scope>
    <source>
        <strain evidence="8 9">BI</strain>
    </source>
</reference>
<dbReference type="GO" id="GO:0008270">
    <property type="term" value="F:zinc ion binding"/>
    <property type="evidence" value="ECO:0007669"/>
    <property type="project" value="InterPro"/>
</dbReference>
<dbReference type="PIRSF" id="PIRSF000408">
    <property type="entry name" value="Alkyltransferas_AdaA"/>
    <property type="match status" value="1"/>
</dbReference>